<comment type="caution">
    <text evidence="1">The sequence shown here is derived from an EMBL/GenBank/DDBJ whole genome shotgun (WGS) entry which is preliminary data.</text>
</comment>
<reference evidence="1 2" key="1">
    <citation type="journal article" date="2018" name="Sci. Rep.">
        <title>Genomic signatures of local adaptation to the degree of environmental predictability in rotifers.</title>
        <authorList>
            <person name="Franch-Gras L."/>
            <person name="Hahn C."/>
            <person name="Garcia-Roger E.M."/>
            <person name="Carmona M.J."/>
            <person name="Serra M."/>
            <person name="Gomez A."/>
        </authorList>
    </citation>
    <scope>NUCLEOTIDE SEQUENCE [LARGE SCALE GENOMIC DNA]</scope>
    <source>
        <strain evidence="1">HYR1</strain>
    </source>
</reference>
<evidence type="ECO:0000313" key="2">
    <source>
        <dbReference type="Proteomes" id="UP000276133"/>
    </source>
</evidence>
<gene>
    <name evidence="1" type="ORF">BpHYR1_037401</name>
</gene>
<dbReference type="Proteomes" id="UP000276133">
    <property type="component" value="Unassembled WGS sequence"/>
</dbReference>
<evidence type="ECO:0000313" key="1">
    <source>
        <dbReference type="EMBL" id="RNA37842.1"/>
    </source>
</evidence>
<keyword evidence="2" id="KW-1185">Reference proteome</keyword>
<protein>
    <submittedName>
        <fullName evidence="1">Uncharacterized protein</fullName>
    </submittedName>
</protein>
<sequence>MYKYSLISAFDKHLNFEKVEFFLKFSIQLQILEIKLSNDSNELSFECFLGKDTGQLEKKIQQLHPYFFWHILKELDTLINSHSNVIVKAAPGFLDLVRMLIVYSGLWESKNIIREIKRLRHVSTGLSDASSMKAKTIKTIPPNKMNFRFSNDVVYELRVKN</sequence>
<name>A0A3M7SQ81_BRAPC</name>
<dbReference type="EMBL" id="REGN01000969">
    <property type="protein sequence ID" value="RNA37842.1"/>
    <property type="molecule type" value="Genomic_DNA"/>
</dbReference>
<dbReference type="AlphaFoldDB" id="A0A3M7SQ81"/>
<organism evidence="1 2">
    <name type="scientific">Brachionus plicatilis</name>
    <name type="common">Marine rotifer</name>
    <name type="synonym">Brachionus muelleri</name>
    <dbReference type="NCBI Taxonomy" id="10195"/>
    <lineage>
        <taxon>Eukaryota</taxon>
        <taxon>Metazoa</taxon>
        <taxon>Spiralia</taxon>
        <taxon>Gnathifera</taxon>
        <taxon>Rotifera</taxon>
        <taxon>Eurotatoria</taxon>
        <taxon>Monogononta</taxon>
        <taxon>Pseudotrocha</taxon>
        <taxon>Ploima</taxon>
        <taxon>Brachionidae</taxon>
        <taxon>Brachionus</taxon>
    </lineage>
</organism>
<proteinExistence type="predicted"/>
<accession>A0A3M7SQ81</accession>